<organism evidence="1 2">
    <name type="scientific">Rhizophagus irregularis</name>
    <dbReference type="NCBI Taxonomy" id="588596"/>
    <lineage>
        <taxon>Eukaryota</taxon>
        <taxon>Fungi</taxon>
        <taxon>Fungi incertae sedis</taxon>
        <taxon>Mucoromycota</taxon>
        <taxon>Glomeromycotina</taxon>
        <taxon>Glomeromycetes</taxon>
        <taxon>Glomerales</taxon>
        <taxon>Glomeraceae</taxon>
        <taxon>Rhizophagus</taxon>
    </lineage>
</organism>
<accession>A0A2N0RHV6</accession>
<gene>
    <name evidence="1" type="ORF">RhiirA1_423398</name>
</gene>
<dbReference type="Proteomes" id="UP000232688">
    <property type="component" value="Unassembled WGS sequence"/>
</dbReference>
<comment type="caution">
    <text evidence="1">The sequence shown here is derived from an EMBL/GenBank/DDBJ whole genome shotgun (WGS) entry which is preliminary data.</text>
</comment>
<evidence type="ECO:0000313" key="2">
    <source>
        <dbReference type="Proteomes" id="UP000232688"/>
    </source>
</evidence>
<sequence length="53" mass="6074">MPTAVTHFKTNIYECLEALPKPTLDQLYKEPATCLAIFRSGFIFLNFDQFCGE</sequence>
<reference evidence="1 2" key="1">
    <citation type="submission" date="2017-10" db="EMBL/GenBank/DDBJ databases">
        <title>Extensive intraspecific genome diversity in a model arbuscular mycorrhizal fungus.</title>
        <authorList>
            <person name="Chen E.C.H."/>
            <person name="Morin E."/>
            <person name="Baudet D."/>
            <person name="Noel J."/>
            <person name="Ndikumana S."/>
            <person name="Charron P."/>
            <person name="St-Onge C."/>
            <person name="Giorgi J."/>
            <person name="Grigoriev I.V."/>
            <person name="Roux C."/>
            <person name="Martin F.M."/>
            <person name="Corradi N."/>
        </authorList>
    </citation>
    <scope>NUCLEOTIDE SEQUENCE [LARGE SCALE GENOMIC DNA]</scope>
    <source>
        <strain evidence="1 2">A1</strain>
    </source>
</reference>
<reference evidence="1 2" key="2">
    <citation type="submission" date="2017-10" db="EMBL/GenBank/DDBJ databases">
        <title>Genome analyses suggest a sexual origin of heterokaryosis in a supposedly ancient asexual fungus.</title>
        <authorList>
            <person name="Corradi N."/>
            <person name="Sedzielewska K."/>
            <person name="Noel J."/>
            <person name="Charron P."/>
            <person name="Farinelli L."/>
            <person name="Marton T."/>
            <person name="Kruger M."/>
            <person name="Pelin A."/>
            <person name="Brachmann A."/>
            <person name="Corradi N."/>
        </authorList>
    </citation>
    <scope>NUCLEOTIDE SEQUENCE [LARGE SCALE GENOMIC DNA]</scope>
    <source>
        <strain evidence="1 2">A1</strain>
    </source>
</reference>
<name>A0A2N0RHV6_9GLOM</name>
<evidence type="ECO:0000313" key="1">
    <source>
        <dbReference type="EMBL" id="PKC62873.1"/>
    </source>
</evidence>
<dbReference type="EMBL" id="LLXH01000799">
    <property type="protein sequence ID" value="PKC62873.1"/>
    <property type="molecule type" value="Genomic_DNA"/>
</dbReference>
<dbReference type="AlphaFoldDB" id="A0A2N0RHV6"/>
<protein>
    <submittedName>
        <fullName evidence="1">Uncharacterized protein</fullName>
    </submittedName>
</protein>
<proteinExistence type="predicted"/>
<dbReference type="VEuPathDB" id="FungiDB:FUN_018088"/>
<dbReference type="VEuPathDB" id="FungiDB:RhiirA1_423398"/>